<accession>M0DNM2</accession>
<protein>
    <submittedName>
        <fullName evidence="2">Uncharacterized protein</fullName>
    </submittedName>
</protein>
<dbReference type="PATRIC" id="fig|1227484.4.peg.3149"/>
<sequence>MSPVLQAGLPGGTELFVVLVLAAVAVVSMVCAALIIYLDAVDRNSDHALAWTVAALFGGVVVWTLYLAVRDEVGGSGLTASRRP</sequence>
<evidence type="ECO:0000313" key="2">
    <source>
        <dbReference type="EMBL" id="ELZ36317.1"/>
    </source>
</evidence>
<keyword evidence="1" id="KW-0812">Transmembrane</keyword>
<evidence type="ECO:0000313" key="3">
    <source>
        <dbReference type="Proteomes" id="UP000011514"/>
    </source>
</evidence>
<dbReference type="EMBL" id="AOJE01000070">
    <property type="protein sequence ID" value="ELZ36317.1"/>
    <property type="molecule type" value="Genomic_DNA"/>
</dbReference>
<dbReference type="RefSeq" id="WP_004050702.1">
    <property type="nucleotide sequence ID" value="NZ_AOJE01000070.1"/>
</dbReference>
<dbReference type="OrthoDB" id="248255at2157"/>
<proteinExistence type="predicted"/>
<gene>
    <name evidence="2" type="ORF">C471_15977</name>
</gene>
<comment type="caution">
    <text evidence="2">The sequence shown here is derived from an EMBL/GenBank/DDBJ whole genome shotgun (WGS) entry which is preliminary data.</text>
</comment>
<dbReference type="AlphaFoldDB" id="M0DNM2"/>
<keyword evidence="3" id="KW-1185">Reference proteome</keyword>
<reference evidence="2 3" key="1">
    <citation type="journal article" date="2014" name="PLoS Genet.">
        <title>Phylogenetically driven sequencing of extremely halophilic archaea reveals strategies for static and dynamic osmo-response.</title>
        <authorList>
            <person name="Becker E.A."/>
            <person name="Seitzer P.M."/>
            <person name="Tritt A."/>
            <person name="Larsen D."/>
            <person name="Krusor M."/>
            <person name="Yao A.I."/>
            <person name="Wu D."/>
            <person name="Madern D."/>
            <person name="Eisen J.A."/>
            <person name="Darling A.E."/>
            <person name="Facciotti M.T."/>
        </authorList>
    </citation>
    <scope>NUCLEOTIDE SEQUENCE [LARGE SCALE GENOMIC DNA]</scope>
    <source>
        <strain evidence="2 3">DSM 1137</strain>
    </source>
</reference>
<feature type="transmembrane region" description="Helical" evidence="1">
    <location>
        <begin position="15"/>
        <end position="37"/>
    </location>
</feature>
<feature type="transmembrane region" description="Helical" evidence="1">
    <location>
        <begin position="49"/>
        <end position="69"/>
    </location>
</feature>
<organism evidence="2 3">
    <name type="scientific">Halorubrum saccharovorum DSM 1137</name>
    <dbReference type="NCBI Taxonomy" id="1227484"/>
    <lineage>
        <taxon>Archaea</taxon>
        <taxon>Methanobacteriati</taxon>
        <taxon>Methanobacteriota</taxon>
        <taxon>Stenosarchaea group</taxon>
        <taxon>Halobacteria</taxon>
        <taxon>Halobacteriales</taxon>
        <taxon>Haloferacaceae</taxon>
        <taxon>Halorubrum</taxon>
    </lineage>
</organism>
<evidence type="ECO:0000256" key="1">
    <source>
        <dbReference type="SAM" id="Phobius"/>
    </source>
</evidence>
<keyword evidence="1" id="KW-0472">Membrane</keyword>
<dbReference type="eggNOG" id="ENOG502N5H2">
    <property type="taxonomic scope" value="Archaea"/>
</dbReference>
<dbReference type="STRING" id="1227484.C471_15977"/>
<dbReference type="Proteomes" id="UP000011514">
    <property type="component" value="Unassembled WGS sequence"/>
</dbReference>
<keyword evidence="1" id="KW-1133">Transmembrane helix</keyword>
<name>M0DNM2_9EURY</name>